<proteinExistence type="predicted"/>
<evidence type="ECO:0000313" key="3">
    <source>
        <dbReference type="EMBL" id="CAF4727830.1"/>
    </source>
</evidence>
<protein>
    <submittedName>
        <fullName evidence="2">Uncharacterized protein</fullName>
    </submittedName>
</protein>
<reference evidence="2" key="1">
    <citation type="submission" date="2021-02" db="EMBL/GenBank/DDBJ databases">
        <authorList>
            <person name="Nowell W R."/>
        </authorList>
    </citation>
    <scope>NUCLEOTIDE SEQUENCE</scope>
</reference>
<organism evidence="2 4">
    <name type="scientific">Rotaria magnacalcarata</name>
    <dbReference type="NCBI Taxonomy" id="392030"/>
    <lineage>
        <taxon>Eukaryota</taxon>
        <taxon>Metazoa</taxon>
        <taxon>Spiralia</taxon>
        <taxon>Gnathifera</taxon>
        <taxon>Rotifera</taxon>
        <taxon>Eurotatoria</taxon>
        <taxon>Bdelloidea</taxon>
        <taxon>Philodinida</taxon>
        <taxon>Philodinidae</taxon>
        <taxon>Rotaria</taxon>
    </lineage>
</organism>
<name>A0A8S2YK52_9BILA</name>
<accession>A0A8S2YK52</accession>
<dbReference type="EMBL" id="CAJOBH010090469">
    <property type="protein sequence ID" value="CAF4562659.1"/>
    <property type="molecule type" value="Genomic_DNA"/>
</dbReference>
<dbReference type="EMBL" id="CAJOBJ010132472">
    <property type="protein sequence ID" value="CAF4727830.1"/>
    <property type="molecule type" value="Genomic_DNA"/>
</dbReference>
<feature type="compositionally biased region" description="Polar residues" evidence="1">
    <location>
        <begin position="13"/>
        <end position="26"/>
    </location>
</feature>
<dbReference type="AlphaFoldDB" id="A0A8S2YK52"/>
<feature type="non-terminal residue" evidence="2">
    <location>
        <position position="46"/>
    </location>
</feature>
<dbReference type="Proteomes" id="UP000681720">
    <property type="component" value="Unassembled WGS sequence"/>
</dbReference>
<dbReference type="Proteomes" id="UP000681967">
    <property type="component" value="Unassembled WGS sequence"/>
</dbReference>
<gene>
    <name evidence="2" type="ORF">BYL167_LOCUS38576</name>
    <name evidence="3" type="ORF">GIL414_LOCUS44137</name>
</gene>
<evidence type="ECO:0000256" key="1">
    <source>
        <dbReference type="SAM" id="MobiDB-lite"/>
    </source>
</evidence>
<evidence type="ECO:0000313" key="4">
    <source>
        <dbReference type="Proteomes" id="UP000681967"/>
    </source>
</evidence>
<comment type="caution">
    <text evidence="2">The sequence shown here is derived from an EMBL/GenBank/DDBJ whole genome shotgun (WGS) entry which is preliminary data.</text>
</comment>
<evidence type="ECO:0000313" key="2">
    <source>
        <dbReference type="EMBL" id="CAF4562659.1"/>
    </source>
</evidence>
<sequence length="46" mass="5097">MYPVSKTSDNKQTEAAPSTEQASTSVESKEEENLKIKLSLLPLMNQ</sequence>
<feature type="region of interest" description="Disordered" evidence="1">
    <location>
        <begin position="1"/>
        <end position="33"/>
    </location>
</feature>